<keyword evidence="2" id="KW-1185">Reference proteome</keyword>
<reference evidence="2" key="1">
    <citation type="submission" date="2017-05" db="EMBL/GenBank/DDBJ databases">
        <title>The Genome Sequence of EEnterococcus faecalis 9F2_4866.</title>
        <authorList>
            <consortium name="The Broad Institute Genomics Platform"/>
            <consortium name="The Broad Institute Genomic Center for Infectious Diseases"/>
            <person name="Earl A."/>
            <person name="Manson A."/>
            <person name="Schwartman J."/>
            <person name="Gilmore M."/>
            <person name="Abouelleil A."/>
            <person name="Cao P."/>
            <person name="Chapman S."/>
            <person name="Cusick C."/>
            <person name="Shea T."/>
            <person name="Young S."/>
            <person name="Neafsey D."/>
            <person name="Nusbaum C."/>
            <person name="Birren B."/>
        </authorList>
    </citation>
    <scope>NUCLEOTIDE SEQUENCE [LARGE SCALE GENOMIC DNA]</scope>
    <source>
        <strain evidence="2">12C11_DIV0727</strain>
    </source>
</reference>
<dbReference type="Proteomes" id="UP000195080">
    <property type="component" value="Chromosome"/>
</dbReference>
<evidence type="ECO:0008006" key="3">
    <source>
        <dbReference type="Google" id="ProtNLM"/>
    </source>
</evidence>
<dbReference type="EMBL" id="CP147248">
    <property type="protein sequence ID" value="WYJ87285.1"/>
    <property type="molecule type" value="Genomic_DNA"/>
</dbReference>
<sequence length="338" mass="40588">MCSFPNLESSTLMRTLSGVHTKKNYETSFYFSNKNSLMLLSFKVYQDKLKELLNLRIEELIVYFFSNYSKEYFFIDWLSLDFASKSEKVHIQTKNLFTLEEQIRKQWKLYIDENEIDKELFELEATPRLNSLKSLLDRKYIYVNDKNVNIKRIMYLLFSDQSHITYINEELKGNDFVQLIVNNKIKKTDFRSYQQLNIDFLIDNDVISVDKEETIFTTEKQLFRILIISNIYKYGVIHYYHWNQKLSIKKGIEYQQQEIDEMIEEGLLIYENTLFAKPEVDYLNYILNNSEFDNSLGLRNKYSHGSIVEENETDYFYTLIILVVYVIKINEELVLNEE</sequence>
<evidence type="ECO:0000313" key="1">
    <source>
        <dbReference type="EMBL" id="WYJ87285.1"/>
    </source>
</evidence>
<proteinExistence type="predicted"/>
<gene>
    <name evidence="1" type="ORF">A5866_002380</name>
</gene>
<organism evidence="1 2">
    <name type="scientific">Candidatus Enterococcus lemimoniae</name>
    <dbReference type="NCBI Taxonomy" id="1834167"/>
    <lineage>
        <taxon>Bacteria</taxon>
        <taxon>Bacillati</taxon>
        <taxon>Bacillota</taxon>
        <taxon>Bacilli</taxon>
        <taxon>Lactobacillales</taxon>
        <taxon>Enterococcaceae</taxon>
        <taxon>Enterococcus</taxon>
    </lineage>
</organism>
<evidence type="ECO:0000313" key="2">
    <source>
        <dbReference type="Proteomes" id="UP000195080"/>
    </source>
</evidence>
<protein>
    <recommendedName>
        <fullName evidence="3">DUF4209 domain-containing protein</fullName>
    </recommendedName>
</protein>
<name>A0ABZ2T7L2_9ENTE</name>
<reference evidence="1 2" key="2">
    <citation type="submission" date="2024-03" db="EMBL/GenBank/DDBJ databases">
        <title>The Genome Sequence of Enterococcus sp. DIV0727d.</title>
        <authorList>
            <consortium name="The Broad Institute Genomics Platform"/>
            <consortium name="The Broad Institute Microbial Omics Core"/>
            <consortium name="The Broad Institute Genomic Center for Infectious Diseases"/>
            <person name="Earl A."/>
            <person name="Manson A."/>
            <person name="Gilmore M."/>
            <person name="Schwartman J."/>
            <person name="Shea T."/>
            <person name="Abouelleil A."/>
            <person name="Cao P."/>
            <person name="Chapman S."/>
            <person name="Cusick C."/>
            <person name="Young S."/>
            <person name="Neafsey D."/>
            <person name="Nusbaum C."/>
            <person name="Birren B."/>
        </authorList>
    </citation>
    <scope>NUCLEOTIDE SEQUENCE [LARGE SCALE GENOMIC DNA]</scope>
    <source>
        <strain evidence="1 2">12C11_DIV0727</strain>
    </source>
</reference>
<accession>A0ABZ2T7L2</accession>